<evidence type="ECO:0000256" key="5">
    <source>
        <dbReference type="ARBA" id="ARBA00022475"/>
    </source>
</evidence>
<keyword evidence="4" id="KW-0813">Transport</keyword>
<evidence type="ECO:0000256" key="1">
    <source>
        <dbReference type="ARBA" id="ARBA00001942"/>
    </source>
</evidence>
<comment type="function">
    <text evidence="15">Does not seem to have nitrate reductase activity.</text>
</comment>
<dbReference type="GO" id="GO:0046872">
    <property type="term" value="F:metal ion binding"/>
    <property type="evidence" value="ECO:0007669"/>
    <property type="project" value="UniProtKB-KW"/>
</dbReference>
<comment type="cofactor">
    <cofactor evidence="1">
        <name>Mo-bis(molybdopterin guanine dinucleotide)</name>
        <dbReference type="ChEBI" id="CHEBI:60539"/>
    </cofactor>
</comment>
<feature type="transmembrane region" description="Helical" evidence="22">
    <location>
        <begin position="95"/>
        <end position="115"/>
    </location>
</feature>
<dbReference type="NCBIfam" id="TIGR00351">
    <property type="entry name" value="narI"/>
    <property type="match status" value="1"/>
</dbReference>
<comment type="similarity">
    <text evidence="17">In the C-terminal section; belongs to the nitrate reductase gamma subunit family.</text>
</comment>
<feature type="transmembrane region" description="Helical" evidence="22">
    <location>
        <begin position="180"/>
        <end position="200"/>
    </location>
</feature>
<evidence type="ECO:0000256" key="13">
    <source>
        <dbReference type="ARBA" id="ARBA00023063"/>
    </source>
</evidence>
<reference evidence="24" key="1">
    <citation type="submission" date="2020-11" db="EMBL/GenBank/DDBJ databases">
        <title>Whole-genome analyses of Nonomuraea sp. K274.</title>
        <authorList>
            <person name="Veyisoglu A."/>
        </authorList>
    </citation>
    <scope>NUCLEOTIDE SEQUENCE</scope>
    <source>
        <strain evidence="24">K274</strain>
    </source>
</reference>
<dbReference type="GO" id="GO:0019645">
    <property type="term" value="P:anaerobic electron transport chain"/>
    <property type="evidence" value="ECO:0007669"/>
    <property type="project" value="TreeGrafter"/>
</dbReference>
<dbReference type="InterPro" id="IPR051936">
    <property type="entry name" value="Heme-iron_electron_transfer"/>
</dbReference>
<protein>
    <recommendedName>
        <fullName evidence="19">Nitrate reductase-like protein NarX</fullName>
    </recommendedName>
</protein>
<feature type="transmembrane region" description="Helical" evidence="22">
    <location>
        <begin position="136"/>
        <end position="160"/>
    </location>
</feature>
<accession>A0A931F4N6</accession>
<feature type="transmembrane region" description="Helical" evidence="22">
    <location>
        <begin position="220"/>
        <end position="238"/>
    </location>
</feature>
<dbReference type="AlphaFoldDB" id="A0A931F4N6"/>
<evidence type="ECO:0000256" key="15">
    <source>
        <dbReference type="ARBA" id="ARBA00056200"/>
    </source>
</evidence>
<feature type="binding site" description="axial binding residue" evidence="20">
    <location>
        <position position="276"/>
    </location>
    <ligand>
        <name>heme b</name>
        <dbReference type="ChEBI" id="CHEBI:60344"/>
        <label>1</label>
    </ligand>
    <ligandPart>
        <name>Fe</name>
        <dbReference type="ChEBI" id="CHEBI:18248"/>
    </ligandPart>
</feature>
<evidence type="ECO:0000256" key="21">
    <source>
        <dbReference type="SAM" id="MobiDB-lite"/>
    </source>
</evidence>
<name>A0A931F4N6_9ACTN</name>
<dbReference type="Proteomes" id="UP000605361">
    <property type="component" value="Unassembled WGS sequence"/>
</dbReference>
<feature type="compositionally biased region" description="Gly residues" evidence="21">
    <location>
        <begin position="23"/>
        <end position="37"/>
    </location>
</feature>
<sequence>MGADGRRTARLPAGDAGVRRGRSLGGGRAGGAPGGPGAPADRPDRARLAVRARDRDGLRGPAADHRRATGPGRPPGQGRPAGRDRGRLPVTWGESALWVIAPYVTLVIFIGGLIWRYKYDRFGWTTRSSQLYESPLLRVASPLFHYGLLFVIVGHVIGLLVPVRWTNAIGVSNDAYHVNALLWGGVAGVVTLVALGLLVYRRRVNGPVFTATTVNDKIMYLVLAAAIVTGVVTTVAGFDPSVVSYRTTVGPWFRGVLTLQPDTVAMGNASGLYKLHTLVGMALFVLFPVSRLVHALSAPLGYLFRPYIVYRRRTR</sequence>
<evidence type="ECO:0000256" key="14">
    <source>
        <dbReference type="ARBA" id="ARBA00023136"/>
    </source>
</evidence>
<organism evidence="24 25">
    <name type="scientific">Nonomuraea cypriaca</name>
    <dbReference type="NCBI Taxonomy" id="1187855"/>
    <lineage>
        <taxon>Bacteria</taxon>
        <taxon>Bacillati</taxon>
        <taxon>Actinomycetota</taxon>
        <taxon>Actinomycetes</taxon>
        <taxon>Streptosporangiales</taxon>
        <taxon>Streptosporangiaceae</taxon>
        <taxon>Nonomuraea</taxon>
    </lineage>
</organism>
<feature type="domain" description="NarG-like" evidence="23">
    <location>
        <begin position="95"/>
        <end position="313"/>
    </location>
</feature>
<feature type="transmembrane region" description="Helical" evidence="22">
    <location>
        <begin position="278"/>
        <end position="304"/>
    </location>
</feature>
<evidence type="ECO:0000256" key="20">
    <source>
        <dbReference type="PIRSR" id="PIRSR603816-1"/>
    </source>
</evidence>
<keyword evidence="9" id="KW-0249">Electron transport</keyword>
<comment type="caution">
    <text evidence="24">The sequence shown here is derived from an EMBL/GenBank/DDBJ whole genome shotgun (WGS) entry which is preliminary data.</text>
</comment>
<proteinExistence type="inferred from homology"/>
<dbReference type="InterPro" id="IPR003816">
    <property type="entry name" value="Nitrate_red_gam"/>
</dbReference>
<evidence type="ECO:0000313" key="25">
    <source>
        <dbReference type="Proteomes" id="UP000605361"/>
    </source>
</evidence>
<evidence type="ECO:0000256" key="10">
    <source>
        <dbReference type="ARBA" id="ARBA00022989"/>
    </source>
</evidence>
<feature type="binding site" description="axial binding residue" evidence="20">
    <location>
        <position position="145"/>
    </location>
    <ligand>
        <name>heme b</name>
        <dbReference type="ChEBI" id="CHEBI:60344"/>
        <label>1</label>
    </ligand>
    <ligandPart>
        <name>Fe</name>
        <dbReference type="ChEBI" id="CHEBI:18248"/>
    </ligandPart>
</feature>
<keyword evidence="5" id="KW-1003">Cell membrane</keyword>
<gene>
    <name evidence="24" type="primary">narI</name>
    <name evidence="24" type="ORF">ITP53_45665</name>
</gene>
<evidence type="ECO:0000259" key="23">
    <source>
        <dbReference type="Pfam" id="PF02665"/>
    </source>
</evidence>
<keyword evidence="8" id="KW-0479">Metal-binding</keyword>
<evidence type="ECO:0000256" key="6">
    <source>
        <dbReference type="ARBA" id="ARBA00022617"/>
    </source>
</evidence>
<keyword evidence="14 22" id="KW-0472">Membrane</keyword>
<dbReference type="GO" id="GO:0042128">
    <property type="term" value="P:nitrate assimilation"/>
    <property type="evidence" value="ECO:0007669"/>
    <property type="project" value="UniProtKB-KW"/>
</dbReference>
<evidence type="ECO:0000256" key="12">
    <source>
        <dbReference type="ARBA" id="ARBA00023004"/>
    </source>
</evidence>
<dbReference type="FunFam" id="1.20.950.20:FF:000001">
    <property type="entry name" value="Respiratory nitrate reductase subunit gamma"/>
    <property type="match status" value="1"/>
</dbReference>
<keyword evidence="6 20" id="KW-0349">Heme</keyword>
<evidence type="ECO:0000256" key="7">
    <source>
        <dbReference type="ARBA" id="ARBA00022692"/>
    </source>
</evidence>
<dbReference type="GO" id="GO:0005886">
    <property type="term" value="C:plasma membrane"/>
    <property type="evidence" value="ECO:0007669"/>
    <property type="project" value="UniProtKB-SubCell"/>
</dbReference>
<keyword evidence="10 22" id="KW-1133">Transmembrane helix</keyword>
<dbReference type="Pfam" id="PF02665">
    <property type="entry name" value="Nitrate_red_gam"/>
    <property type="match status" value="1"/>
</dbReference>
<evidence type="ECO:0000256" key="19">
    <source>
        <dbReference type="ARBA" id="ARBA00071287"/>
    </source>
</evidence>
<comment type="similarity">
    <text evidence="16">In the central section; belongs to the NarJ/NarW family.</text>
</comment>
<keyword evidence="13" id="KW-0534">Nitrate assimilation</keyword>
<comment type="similarity">
    <text evidence="18">In the N-terminal section; belongs to the nitrate reductase alpha subunit family.</text>
</comment>
<feature type="compositionally biased region" description="Basic and acidic residues" evidence="21">
    <location>
        <begin position="41"/>
        <end position="67"/>
    </location>
</feature>
<comment type="subcellular location">
    <subcellularLocation>
        <location evidence="3">Cell membrane</location>
        <topology evidence="3">Multi-pass membrane protein</topology>
    </subcellularLocation>
</comment>
<evidence type="ECO:0000256" key="9">
    <source>
        <dbReference type="ARBA" id="ARBA00022982"/>
    </source>
</evidence>
<dbReference type="InterPro" id="IPR036197">
    <property type="entry name" value="NarG-like_sf"/>
</dbReference>
<dbReference type="EMBL" id="JADOGI010000236">
    <property type="protein sequence ID" value="MBF8192847.1"/>
    <property type="molecule type" value="Genomic_DNA"/>
</dbReference>
<evidence type="ECO:0000313" key="24">
    <source>
        <dbReference type="EMBL" id="MBF8192847.1"/>
    </source>
</evidence>
<evidence type="ECO:0000256" key="16">
    <source>
        <dbReference type="ARBA" id="ARBA00061095"/>
    </source>
</evidence>
<evidence type="ECO:0000256" key="22">
    <source>
        <dbReference type="SAM" id="Phobius"/>
    </source>
</evidence>
<dbReference type="GO" id="GO:0009055">
    <property type="term" value="F:electron transfer activity"/>
    <property type="evidence" value="ECO:0007669"/>
    <property type="project" value="TreeGrafter"/>
</dbReference>
<evidence type="ECO:0000256" key="17">
    <source>
        <dbReference type="ARBA" id="ARBA00061196"/>
    </source>
</evidence>
<dbReference type="Gene3D" id="1.20.950.20">
    <property type="entry name" value="Transmembrane di-heme cytochromes, Chain C"/>
    <property type="match status" value="1"/>
</dbReference>
<feature type="binding site" description="axial binding residue" evidence="20">
    <location>
        <position position="155"/>
    </location>
    <ligand>
        <name>heme b</name>
        <dbReference type="ChEBI" id="CHEBI:60344"/>
        <label>1</label>
    </ligand>
    <ligandPart>
        <name>Fe</name>
        <dbReference type="ChEBI" id="CHEBI:18248"/>
    </ligandPart>
</feature>
<keyword evidence="11 24" id="KW-0560">Oxidoreductase</keyword>
<evidence type="ECO:0000256" key="8">
    <source>
        <dbReference type="ARBA" id="ARBA00022723"/>
    </source>
</evidence>
<dbReference type="SUPFAM" id="SSF103501">
    <property type="entry name" value="Respiratory nitrate reductase 1 gamma chain"/>
    <property type="match status" value="1"/>
</dbReference>
<dbReference type="GO" id="GO:0009325">
    <property type="term" value="C:nitrate reductase complex"/>
    <property type="evidence" value="ECO:0007669"/>
    <property type="project" value="InterPro"/>
</dbReference>
<evidence type="ECO:0000256" key="2">
    <source>
        <dbReference type="ARBA" id="ARBA00001970"/>
    </source>
</evidence>
<evidence type="ECO:0000256" key="4">
    <source>
        <dbReference type="ARBA" id="ARBA00022448"/>
    </source>
</evidence>
<keyword evidence="12 20" id="KW-0408">Iron</keyword>
<dbReference type="PANTHER" id="PTHR30598:SF3">
    <property type="entry name" value="RESPIRATORY NITRATE REDUCTASE 1 GAMMA CHAIN"/>
    <property type="match status" value="1"/>
</dbReference>
<evidence type="ECO:0000256" key="18">
    <source>
        <dbReference type="ARBA" id="ARBA00061480"/>
    </source>
</evidence>
<comment type="cofactor">
    <cofactor evidence="2">
        <name>heme b</name>
        <dbReference type="ChEBI" id="CHEBI:60344"/>
    </cofactor>
</comment>
<evidence type="ECO:0000256" key="3">
    <source>
        <dbReference type="ARBA" id="ARBA00004651"/>
    </source>
</evidence>
<keyword evidence="7 22" id="KW-0812">Transmembrane</keyword>
<dbReference type="GO" id="GO:0020037">
    <property type="term" value="F:heme binding"/>
    <property type="evidence" value="ECO:0007669"/>
    <property type="project" value="TreeGrafter"/>
</dbReference>
<keyword evidence="25" id="KW-1185">Reference proteome</keyword>
<feature type="region of interest" description="Disordered" evidence="21">
    <location>
        <begin position="1"/>
        <end position="87"/>
    </location>
</feature>
<dbReference type="InterPro" id="IPR023234">
    <property type="entry name" value="NarG-like_domain"/>
</dbReference>
<dbReference type="GO" id="GO:0008940">
    <property type="term" value="F:nitrate reductase activity"/>
    <property type="evidence" value="ECO:0007669"/>
    <property type="project" value="InterPro"/>
</dbReference>
<dbReference type="PANTHER" id="PTHR30598">
    <property type="entry name" value="NITRATE REDUCTASE PRIVATE CHAPERONE, REDOX ENZYME MATURATION PROTEIN REMP FAMILY"/>
    <property type="match status" value="1"/>
</dbReference>
<feature type="binding site" description="axial binding residue" evidence="20">
    <location>
        <position position="294"/>
    </location>
    <ligand>
        <name>heme b</name>
        <dbReference type="ChEBI" id="CHEBI:60344"/>
        <label>1</label>
    </ligand>
    <ligandPart>
        <name>Fe</name>
        <dbReference type="ChEBI" id="CHEBI:18248"/>
    </ligandPart>
</feature>
<evidence type="ECO:0000256" key="11">
    <source>
        <dbReference type="ARBA" id="ARBA00023002"/>
    </source>
</evidence>